<reference evidence="1 2" key="1">
    <citation type="submission" date="2023-07" db="EMBL/GenBank/DDBJ databases">
        <title>Genomic Encyclopedia of Type Strains, Phase IV (KMG-IV): sequencing the most valuable type-strain genomes for metagenomic binning, comparative biology and taxonomic classification.</title>
        <authorList>
            <person name="Goeker M."/>
        </authorList>
    </citation>
    <scope>NUCLEOTIDE SEQUENCE [LARGE SCALE GENOMIC DNA]</scope>
    <source>
        <strain evidence="1 2">DSM 15049</strain>
    </source>
</reference>
<proteinExistence type="predicted"/>
<dbReference type="Proteomes" id="UP001232584">
    <property type="component" value="Unassembled WGS sequence"/>
</dbReference>
<gene>
    <name evidence="1" type="ORF">QOZ92_001369</name>
</gene>
<keyword evidence="2" id="KW-1185">Reference proteome</keyword>
<sequence>MEREIDNNMRKIILEWGIPSVLELESKNIEFVFDSNFIKNIDDYYKDLHCEYNDVRFCLYDFEKENIIFSMDFFESARNNFTGEKPHMRLELLNVNDYRFRKKGIASYYLKKLQEHCIESGLSFIKVKACANDKIFKNVSEENSLTQEELEEFYKGKSTKEMPIKRFLLD</sequence>
<protein>
    <recommendedName>
        <fullName evidence="3">N-acetyltransferase domain-containing protein</fullName>
    </recommendedName>
</protein>
<name>A0ABU0MZF9_9FIRM</name>
<evidence type="ECO:0000313" key="1">
    <source>
        <dbReference type="EMBL" id="MDQ0556256.1"/>
    </source>
</evidence>
<dbReference type="RefSeq" id="WP_307505072.1">
    <property type="nucleotide sequence ID" value="NZ_BAAACE010000028.1"/>
</dbReference>
<dbReference type="EMBL" id="JAUSWG010000004">
    <property type="protein sequence ID" value="MDQ0556256.1"/>
    <property type="molecule type" value="Genomic_DNA"/>
</dbReference>
<evidence type="ECO:0000313" key="2">
    <source>
        <dbReference type="Proteomes" id="UP001232584"/>
    </source>
</evidence>
<evidence type="ECO:0008006" key="3">
    <source>
        <dbReference type="Google" id="ProtNLM"/>
    </source>
</evidence>
<comment type="caution">
    <text evidence="1">The sequence shown here is derived from an EMBL/GenBank/DDBJ whole genome shotgun (WGS) entry which is preliminary data.</text>
</comment>
<accession>A0ABU0MZF9</accession>
<organism evidence="1 2">
    <name type="scientific">Paraclostridium ghonii</name>
    <dbReference type="NCBI Taxonomy" id="29358"/>
    <lineage>
        <taxon>Bacteria</taxon>
        <taxon>Bacillati</taxon>
        <taxon>Bacillota</taxon>
        <taxon>Clostridia</taxon>
        <taxon>Peptostreptococcales</taxon>
        <taxon>Peptostreptococcaceae</taxon>
        <taxon>Paraclostridium</taxon>
    </lineage>
</organism>